<proteinExistence type="predicted"/>
<evidence type="ECO:0000313" key="3">
    <source>
        <dbReference type="EMBL" id="KFA60094.1"/>
    </source>
</evidence>
<dbReference type="EMBL" id="KL661926">
    <property type="protein sequence ID" value="KFA60094.1"/>
    <property type="molecule type" value="Genomic_DNA"/>
</dbReference>
<dbReference type="CDD" id="cd23668">
    <property type="entry name" value="GH55_beta13glucanase-like"/>
    <property type="match status" value="1"/>
</dbReference>
<organism evidence="3 4">
    <name type="scientific">Stachybotrys chlorohalonatus (strain IBT 40285)</name>
    <dbReference type="NCBI Taxonomy" id="1283841"/>
    <lineage>
        <taxon>Eukaryota</taxon>
        <taxon>Fungi</taxon>
        <taxon>Dikarya</taxon>
        <taxon>Ascomycota</taxon>
        <taxon>Pezizomycotina</taxon>
        <taxon>Sordariomycetes</taxon>
        <taxon>Hypocreomycetidae</taxon>
        <taxon>Hypocreales</taxon>
        <taxon>Stachybotryaceae</taxon>
        <taxon>Stachybotrys</taxon>
    </lineage>
</organism>
<keyword evidence="4" id="KW-1185">Reference proteome</keyword>
<dbReference type="Proteomes" id="UP000028524">
    <property type="component" value="Unassembled WGS sequence"/>
</dbReference>
<protein>
    <recommendedName>
        <fullName evidence="2">Rhamnogalacturonase A/B/Epimerase-like pectate lyase domain-containing protein</fullName>
    </recommendedName>
</protein>
<dbReference type="Pfam" id="PF12708">
    <property type="entry name" value="Pect-lyase_RHGA_epim"/>
    <property type="match status" value="2"/>
</dbReference>
<evidence type="ECO:0000259" key="2">
    <source>
        <dbReference type="Pfam" id="PF12708"/>
    </source>
</evidence>
<dbReference type="Gene3D" id="2.160.20.10">
    <property type="entry name" value="Single-stranded right-handed beta-helix, Pectin lyase-like"/>
    <property type="match status" value="2"/>
</dbReference>
<feature type="domain" description="Rhamnogalacturonase A/B/Epimerase-like pectate lyase" evidence="2">
    <location>
        <begin position="137"/>
        <end position="390"/>
    </location>
</feature>
<feature type="compositionally biased region" description="Basic and acidic residues" evidence="1">
    <location>
        <begin position="1228"/>
        <end position="1239"/>
    </location>
</feature>
<dbReference type="InterPro" id="IPR024535">
    <property type="entry name" value="RHGA/B-epi-like_pectate_lyase"/>
</dbReference>
<dbReference type="SUPFAM" id="SSF51126">
    <property type="entry name" value="Pectin lyase-like"/>
    <property type="match status" value="2"/>
</dbReference>
<dbReference type="InterPro" id="IPR039279">
    <property type="entry name" value="QRT3-like"/>
</dbReference>
<name>A0A084Q809_STAC4</name>
<dbReference type="OrthoDB" id="1046782at2759"/>
<dbReference type="PANTHER" id="PTHR33928:SF2">
    <property type="entry name" value="PECTATE LYASE SUPERFAMILY PROTEIN DOMAIN-CONTAINING PROTEIN-RELATED"/>
    <property type="match status" value="1"/>
</dbReference>
<feature type="compositionally biased region" description="Acidic residues" evidence="1">
    <location>
        <begin position="1082"/>
        <end position="1091"/>
    </location>
</feature>
<reference evidence="3 4" key="1">
    <citation type="journal article" date="2014" name="BMC Genomics">
        <title>Comparative genome sequencing reveals chemotype-specific gene clusters in the toxigenic black mold Stachybotrys.</title>
        <authorList>
            <person name="Semeiks J."/>
            <person name="Borek D."/>
            <person name="Otwinowski Z."/>
            <person name="Grishin N.V."/>
        </authorList>
    </citation>
    <scope>NUCLEOTIDE SEQUENCE [LARGE SCALE GENOMIC DNA]</scope>
    <source>
        <strain evidence="3 4">IBT 40285</strain>
    </source>
</reference>
<dbReference type="GO" id="GO:0004650">
    <property type="term" value="F:polygalacturonase activity"/>
    <property type="evidence" value="ECO:0007669"/>
    <property type="project" value="InterPro"/>
</dbReference>
<feature type="region of interest" description="Disordered" evidence="1">
    <location>
        <begin position="1173"/>
        <end position="1259"/>
    </location>
</feature>
<feature type="compositionally biased region" description="Polar residues" evidence="1">
    <location>
        <begin position="1184"/>
        <end position="1207"/>
    </location>
</feature>
<evidence type="ECO:0000313" key="4">
    <source>
        <dbReference type="Proteomes" id="UP000028524"/>
    </source>
</evidence>
<feature type="compositionally biased region" description="Basic and acidic residues" evidence="1">
    <location>
        <begin position="1208"/>
        <end position="1219"/>
    </location>
</feature>
<dbReference type="InterPro" id="IPR011050">
    <property type="entry name" value="Pectin_lyase_fold/virulence"/>
</dbReference>
<dbReference type="InterPro" id="IPR012334">
    <property type="entry name" value="Pectin_lyas_fold"/>
</dbReference>
<dbReference type="AlphaFoldDB" id="A0A084Q809"/>
<sequence length="1259" mass="137111">MSKGSQQKVADHESGQVMSLLAAAAATASASLTDLPPLPAGYSAAGLPPGPPQAAPTYMVDNRGNTHNAAPDGGTLNKPITSPEMLMQFLDGQAESRARRGVPTRRSANAERQTGDYWYEDIEHGQMPFAPDRYQFFCNVQEFGARGDGRTDDTEAINRAASQFSLTDDTERCGRECGQTTTLGAVIILKFFFRIGNIFSTRHQLHHPGVAGTADLAYRYYYTSFIGHAVNRPIIKGTQNFTGIALIGCDPYIPDGNGANWYINQNQFFRQIRNFRLDLTTMNQSNWDNDQEYVPMGIHWQVLQAASLQHIHFEMPVLDAIGATTAVGIFMENGSGGFLSDLTFFGGNIGFWAGSQQYTARNLQFTSCLTTISMIWDWGFIWQNIQVLSSWVAIDCTSIGGQHDQGTGSIIGLGLRCDRNGQCRHETGFITPEVQKPAGLLDRSGNIFARSKPTYTNYGAGNFIVATVRGIRNDATGDQTSSINSMLQEAARAGRPVFFPAGVYLVQNTVFIPVGSIIVGELWSQIQTVPDRSLGKVGNVGDRGNVEISDMLWTVRGATAGAILMEWNIHENQKGSTAMWDSHFRVGGAVRTNLRIDDCPRTTTNVDENCMAAALLLHLTRQSSGYFENVWIWTADHDMDIPHDFLEDGNTTTSAQINIYTARGTLIESQGPIWLYSTGSEYHTFYQYQLLNARNIFITHMQTESPYYQASPDASELYPLRQWQNDPPFGECSEGSACMKSWAVRVLSSRDVLLHSAGLYSFFEAYEQNCLDDESCATNVFTPRGGWPPLRQGVINQTGFTTEISMWLPLALEGLDLGGSGGDSDSGSDVIYIDPIIFVIPSPTLQCFPPYILVLPPSTMSSSSIISAMTISTSLVVSTSTITAITVTSCKTNISAKCFSNHHLGRGVLTSTFALETSIRPPPIMTTIGGTTRVITLPPVMQTSVSTPSTFPSLTTTVLTISRTTQTYSLDQITLLRSNTIQTSSSTTSNNTVFPIWINTGGFYWSRVSPLSPTPAPPGPPPPIPPPNRFPPVPTMPYFRLFGIFSIMYPPNKDLPMTHFSSGLPRPTCTSGPGCGTVEGGGEGDGDDGEDSSTSTCITATSTDCHTVCRDDPCQTVCNTYVGCQCATRMVTDAWVSCAGTSCTTTSTRQITRCYASGITTMTGDYCPLGTINPDADQREDPNSTDAWVTGTITQPPVASFDGTTSDNDSRKRDDHGSDPTDNNHGLDMGRSKANKADSIRPTARTNHYDAHTDDDKDD</sequence>
<gene>
    <name evidence="3" type="ORF">S40285_09369</name>
</gene>
<feature type="compositionally biased region" description="Basic and acidic residues" evidence="1">
    <location>
        <begin position="1247"/>
        <end position="1259"/>
    </location>
</feature>
<dbReference type="HOGENOM" id="CLU_265016_0_0_1"/>
<dbReference type="STRING" id="1283841.A0A084Q809"/>
<dbReference type="OMA" id="DSATCAY"/>
<dbReference type="PANTHER" id="PTHR33928">
    <property type="entry name" value="POLYGALACTURONASE QRT3"/>
    <property type="match status" value="1"/>
</dbReference>
<feature type="domain" description="Rhamnogalacturonase A/B/Epimerase-like pectate lyase" evidence="2">
    <location>
        <begin position="468"/>
        <end position="521"/>
    </location>
</feature>
<evidence type="ECO:0000256" key="1">
    <source>
        <dbReference type="SAM" id="MobiDB-lite"/>
    </source>
</evidence>
<accession>A0A084Q809</accession>
<dbReference type="InParanoid" id="A0A084Q809"/>
<feature type="region of interest" description="Disordered" evidence="1">
    <location>
        <begin position="1072"/>
        <end position="1095"/>
    </location>
</feature>